<evidence type="ECO:0000256" key="2">
    <source>
        <dbReference type="ARBA" id="ARBA00022730"/>
    </source>
</evidence>
<dbReference type="PATRIC" id="fig|545697.3.peg.1469"/>
<dbReference type="eggNOG" id="COG1188">
    <property type="taxonomic scope" value="Bacteria"/>
</dbReference>
<dbReference type="SMART" id="SM00363">
    <property type="entry name" value="S4"/>
    <property type="match status" value="1"/>
</dbReference>
<dbReference type="GO" id="GO:0043023">
    <property type="term" value="F:ribosomal large subunit binding"/>
    <property type="evidence" value="ECO:0007669"/>
    <property type="project" value="UniProtKB-UniRule"/>
</dbReference>
<dbReference type="AlphaFoldDB" id="L1QGU3"/>
<comment type="function">
    <text evidence="5">Key component of the ribosome quality control system (RQC), a ribosome-associated complex that mediates the extraction of incompletely synthesized nascent chains from stalled ribosomes and their subsequent degradation. RqcH recruits Ala-charged tRNA, and with RqcP directs the elongation of stalled nascent chains on 50S ribosomal subunits, leading to non-templated C-terminal alanine extensions (Ala tail). The Ala tail promotes nascent chain degradation. RqcP is associated with the translocation-like movement of the peptidyl-tRNA from the A-site into the P-site.</text>
</comment>
<dbReference type="PIRSF" id="PIRSF038881">
    <property type="entry name" value="RNAbp_HP1423"/>
    <property type="match status" value="1"/>
</dbReference>
<dbReference type="GO" id="GO:0019843">
    <property type="term" value="F:rRNA binding"/>
    <property type="evidence" value="ECO:0007669"/>
    <property type="project" value="UniProtKB-UniRule"/>
</dbReference>
<dbReference type="InterPro" id="IPR002942">
    <property type="entry name" value="S4_RNA-bd"/>
</dbReference>
<reference evidence="7 8" key="1">
    <citation type="submission" date="2012-05" db="EMBL/GenBank/DDBJ databases">
        <authorList>
            <person name="Weinstock G."/>
            <person name="Sodergren E."/>
            <person name="Lobos E.A."/>
            <person name="Fulton L."/>
            <person name="Fulton R."/>
            <person name="Courtney L."/>
            <person name="Fronick C."/>
            <person name="O'Laughlin M."/>
            <person name="Godfrey J."/>
            <person name="Wilson R.M."/>
            <person name="Miner T."/>
            <person name="Farmer C."/>
            <person name="Delehaunty K."/>
            <person name="Cordes M."/>
            <person name="Minx P."/>
            <person name="Tomlinson C."/>
            <person name="Chen J."/>
            <person name="Wollam A."/>
            <person name="Pepin K.H."/>
            <person name="Bhonagiri V."/>
            <person name="Zhang X."/>
            <person name="Suruliraj S."/>
            <person name="Warren W."/>
            <person name="Mitreva M."/>
            <person name="Mardis E.R."/>
            <person name="Wilson R.K."/>
        </authorList>
    </citation>
    <scope>NUCLEOTIDE SEQUENCE [LARGE SCALE GENOMIC DNA]</scope>
    <source>
        <strain evidence="7 8">DSM 1785</strain>
    </source>
</reference>
<accession>L1QGU3</accession>
<dbReference type="GO" id="GO:0072344">
    <property type="term" value="P:rescue of stalled ribosome"/>
    <property type="evidence" value="ECO:0007669"/>
    <property type="project" value="UniProtKB-UniRule"/>
</dbReference>
<keyword evidence="2 5" id="KW-0699">rRNA-binding</keyword>
<evidence type="ECO:0000313" key="7">
    <source>
        <dbReference type="EMBL" id="EKY27239.1"/>
    </source>
</evidence>
<comment type="similarity">
    <text evidence="5">Belongs to the RqcP family.</text>
</comment>
<dbReference type="GO" id="GO:0000049">
    <property type="term" value="F:tRNA binding"/>
    <property type="evidence" value="ECO:0007669"/>
    <property type="project" value="UniProtKB-UniRule"/>
</dbReference>
<dbReference type="Pfam" id="PF01479">
    <property type="entry name" value="S4"/>
    <property type="match status" value="1"/>
</dbReference>
<dbReference type="PROSITE" id="PS50889">
    <property type="entry name" value="S4"/>
    <property type="match status" value="1"/>
</dbReference>
<evidence type="ECO:0000313" key="8">
    <source>
        <dbReference type="Proteomes" id="UP000010420"/>
    </source>
</evidence>
<dbReference type="Gene3D" id="3.10.290.10">
    <property type="entry name" value="RNA-binding S4 domain"/>
    <property type="match status" value="1"/>
</dbReference>
<feature type="domain" description="RNA-binding S4" evidence="6">
    <location>
        <begin position="11"/>
        <end position="70"/>
    </location>
</feature>
<dbReference type="InterPro" id="IPR036986">
    <property type="entry name" value="S4_RNA-bd_sf"/>
</dbReference>
<dbReference type="HAMAP" id="MF_00871">
    <property type="entry name" value="RqcP"/>
    <property type="match status" value="1"/>
</dbReference>
<evidence type="ECO:0000259" key="6">
    <source>
        <dbReference type="SMART" id="SM00363"/>
    </source>
</evidence>
<dbReference type="SUPFAM" id="SSF55174">
    <property type="entry name" value="Alpha-L RNA-binding motif"/>
    <property type="match status" value="1"/>
</dbReference>
<evidence type="ECO:0000256" key="4">
    <source>
        <dbReference type="ARBA" id="ARBA00022917"/>
    </source>
</evidence>
<dbReference type="STRING" id="545697.HMPREF0216_01491"/>
<dbReference type="EMBL" id="AMEZ01000041">
    <property type="protein sequence ID" value="EKY27239.1"/>
    <property type="molecule type" value="Genomic_DNA"/>
</dbReference>
<keyword evidence="1 5" id="KW-0820">tRNA-binding</keyword>
<evidence type="ECO:0000256" key="5">
    <source>
        <dbReference type="HAMAP-Rule" id="MF_00871"/>
    </source>
</evidence>
<protein>
    <recommendedName>
        <fullName evidence="5">RQC P-site tRNA stabilizing factor</fullName>
        <shortName evidence="5">RqcP</shortName>
    </recommendedName>
    <alternativeName>
        <fullName evidence="5">Ribosome-associated protein quality control protein P</fullName>
    </alternativeName>
</protein>
<comment type="caution">
    <text evidence="7">The sequence shown here is derived from an EMBL/GenBank/DDBJ whole genome shotgun (WGS) entry which is preliminary data.</text>
</comment>
<gene>
    <name evidence="5" type="primary">rqcP</name>
    <name evidence="7" type="ORF">HMPREF0216_01491</name>
</gene>
<dbReference type="HOGENOM" id="CLU_101003_4_0_9"/>
<proteinExistence type="inferred from homology"/>
<dbReference type="CDD" id="cd00165">
    <property type="entry name" value="S4"/>
    <property type="match status" value="1"/>
</dbReference>
<keyword evidence="4 5" id="KW-0648">Protein biosynthesis</keyword>
<dbReference type="Proteomes" id="UP000010420">
    <property type="component" value="Unassembled WGS sequence"/>
</dbReference>
<keyword evidence="8" id="KW-1185">Reference proteome</keyword>
<evidence type="ECO:0000256" key="3">
    <source>
        <dbReference type="ARBA" id="ARBA00022884"/>
    </source>
</evidence>
<evidence type="ECO:0000256" key="1">
    <source>
        <dbReference type="ARBA" id="ARBA00022555"/>
    </source>
</evidence>
<name>L1QGU3_9CLOT</name>
<organism evidence="7 8">
    <name type="scientific">Clostridium celatum DSM 1785</name>
    <dbReference type="NCBI Taxonomy" id="545697"/>
    <lineage>
        <taxon>Bacteria</taxon>
        <taxon>Bacillati</taxon>
        <taxon>Bacillota</taxon>
        <taxon>Clostridia</taxon>
        <taxon>Eubacteriales</taxon>
        <taxon>Clostridiaceae</taxon>
        <taxon>Clostridium</taxon>
    </lineage>
</organism>
<comment type="subunit">
    <text evidence="5">Associates with stalled 50S ribosomal subunits. Binds to RqcH, 23S rRNA and the P-site tRNA. Does not require RqcH for association with 50S subunits.</text>
</comment>
<sequence>MIIDGNEGDNMRLDKYLKVSRIIKRRTVAKEACEGGRVSINDKIAKPSTDVKEGDIIEITFATRKLKARIINIAEHVRKENAKEMYEILEGVEDRE</sequence>
<keyword evidence="3 5" id="KW-0694">RNA-binding</keyword>
<dbReference type="InterPro" id="IPR025490">
    <property type="entry name" value="RqcP"/>
</dbReference>